<feature type="compositionally biased region" description="Polar residues" evidence="2">
    <location>
        <begin position="448"/>
        <end position="472"/>
    </location>
</feature>
<organism evidence="3 4">
    <name type="scientific">Serendipita indica (strain DSM 11827)</name>
    <name type="common">Root endophyte fungus</name>
    <name type="synonym">Piriformospora indica</name>
    <dbReference type="NCBI Taxonomy" id="1109443"/>
    <lineage>
        <taxon>Eukaryota</taxon>
        <taxon>Fungi</taxon>
        <taxon>Dikarya</taxon>
        <taxon>Basidiomycota</taxon>
        <taxon>Agaricomycotina</taxon>
        <taxon>Agaricomycetes</taxon>
        <taxon>Sebacinales</taxon>
        <taxon>Serendipitaceae</taxon>
        <taxon>Serendipita</taxon>
    </lineage>
</organism>
<feature type="compositionally biased region" description="Basic and acidic residues" evidence="2">
    <location>
        <begin position="980"/>
        <end position="989"/>
    </location>
</feature>
<evidence type="ECO:0000256" key="2">
    <source>
        <dbReference type="SAM" id="MobiDB-lite"/>
    </source>
</evidence>
<feature type="compositionally biased region" description="Polar residues" evidence="2">
    <location>
        <begin position="852"/>
        <end position="862"/>
    </location>
</feature>
<proteinExistence type="predicted"/>
<feature type="compositionally biased region" description="Basic and acidic residues" evidence="2">
    <location>
        <begin position="708"/>
        <end position="719"/>
    </location>
</feature>
<feature type="compositionally biased region" description="Basic and acidic residues" evidence="2">
    <location>
        <begin position="963"/>
        <end position="973"/>
    </location>
</feature>
<feature type="region of interest" description="Disordered" evidence="2">
    <location>
        <begin position="670"/>
        <end position="991"/>
    </location>
</feature>
<feature type="region of interest" description="Disordered" evidence="2">
    <location>
        <begin position="1217"/>
        <end position="1236"/>
    </location>
</feature>
<evidence type="ECO:0000313" key="3">
    <source>
        <dbReference type="EMBL" id="CCA71166.1"/>
    </source>
</evidence>
<dbReference type="Proteomes" id="UP000007148">
    <property type="component" value="Unassembled WGS sequence"/>
</dbReference>
<feature type="compositionally biased region" description="Polar residues" evidence="2">
    <location>
        <begin position="1134"/>
        <end position="1154"/>
    </location>
</feature>
<feature type="compositionally biased region" description="Polar residues" evidence="2">
    <location>
        <begin position="688"/>
        <end position="705"/>
    </location>
</feature>
<feature type="compositionally biased region" description="Polar residues" evidence="2">
    <location>
        <begin position="1"/>
        <end position="14"/>
    </location>
</feature>
<comment type="caution">
    <text evidence="3">The sequence shown here is derived from an EMBL/GenBank/DDBJ whole genome shotgun (WGS) entry which is preliminary data.</text>
</comment>
<name>G4TIM3_SERID</name>
<dbReference type="EMBL" id="CAFZ01000108">
    <property type="protein sequence ID" value="CCA71166.1"/>
    <property type="molecule type" value="Genomic_DNA"/>
</dbReference>
<feature type="compositionally biased region" description="Basic and acidic residues" evidence="2">
    <location>
        <begin position="287"/>
        <end position="307"/>
    </location>
</feature>
<dbReference type="CDD" id="cd22265">
    <property type="entry name" value="UDM1_RNF168"/>
    <property type="match status" value="1"/>
</dbReference>
<feature type="compositionally biased region" description="Polar residues" evidence="2">
    <location>
        <begin position="1101"/>
        <end position="1119"/>
    </location>
</feature>
<feature type="region of interest" description="Disordered" evidence="2">
    <location>
        <begin position="1"/>
        <end position="104"/>
    </location>
</feature>
<dbReference type="InParanoid" id="G4TIM3"/>
<feature type="compositionally biased region" description="Polar residues" evidence="2">
    <location>
        <begin position="557"/>
        <end position="570"/>
    </location>
</feature>
<keyword evidence="1" id="KW-0175">Coiled coil</keyword>
<feature type="compositionally biased region" description="Pro residues" evidence="2">
    <location>
        <begin position="767"/>
        <end position="778"/>
    </location>
</feature>
<feature type="region of interest" description="Disordered" evidence="2">
    <location>
        <begin position="539"/>
        <end position="655"/>
    </location>
</feature>
<feature type="coiled-coil region" evidence="1">
    <location>
        <begin position="114"/>
        <end position="211"/>
    </location>
</feature>
<feature type="region of interest" description="Disordered" evidence="2">
    <location>
        <begin position="399"/>
        <end position="499"/>
    </location>
</feature>
<dbReference type="HOGENOM" id="CLU_262819_0_0_1"/>
<dbReference type="STRING" id="1109443.G4TIM3"/>
<feature type="compositionally biased region" description="Basic and acidic residues" evidence="2">
    <location>
        <begin position="253"/>
        <end position="270"/>
    </location>
</feature>
<reference evidence="3 4" key="1">
    <citation type="journal article" date="2011" name="PLoS Pathog.">
        <title>Endophytic Life Strategies Decoded by Genome and Transcriptome Analyses of the Mutualistic Root Symbiont Piriformospora indica.</title>
        <authorList>
            <person name="Zuccaro A."/>
            <person name="Lahrmann U."/>
            <person name="Guldener U."/>
            <person name="Langen G."/>
            <person name="Pfiffi S."/>
            <person name="Biedenkopf D."/>
            <person name="Wong P."/>
            <person name="Samans B."/>
            <person name="Grimm C."/>
            <person name="Basiewicz M."/>
            <person name="Murat C."/>
            <person name="Martin F."/>
            <person name="Kogel K.H."/>
        </authorList>
    </citation>
    <scope>NUCLEOTIDE SEQUENCE [LARGE SCALE GENOMIC DNA]</scope>
    <source>
        <strain evidence="3 4">DSM 11827</strain>
    </source>
</reference>
<dbReference type="eggNOG" id="ENOG502SQ6Z">
    <property type="taxonomic scope" value="Eukaryota"/>
</dbReference>
<accession>G4TIM3</accession>
<protein>
    <submittedName>
        <fullName evidence="3">Uncharacterized protein</fullName>
    </submittedName>
</protein>
<feature type="compositionally biased region" description="Basic residues" evidence="2">
    <location>
        <begin position="1274"/>
        <end position="1284"/>
    </location>
</feature>
<feature type="region of interest" description="Disordered" evidence="2">
    <location>
        <begin position="1098"/>
        <end position="1154"/>
    </location>
</feature>
<feature type="region of interest" description="Disordered" evidence="2">
    <location>
        <begin position="1246"/>
        <end position="1284"/>
    </location>
</feature>
<feature type="compositionally biased region" description="Low complexity" evidence="2">
    <location>
        <begin position="808"/>
        <end position="826"/>
    </location>
</feature>
<gene>
    <name evidence="3" type="ORF">PIIN_05102</name>
</gene>
<sequence>MDTFGSPPTFTDYQQPPPEKSRIDFRDDATDFDNAMENHATNLQEAFQNPNLTRGLLESMSPPSASRKRGPTRRASASVSSSGTSKHSRQPHRAGSLGHQSPSVDEISILINRLATERQKTANLQASLAQAQADLAFQDRRFEEANTRLSELKQKEEEGNARRKKTEVELSKLREQLRFLKTQYQGAIEEIKKAQRDIDTLDEERQKAVDETYREKEKVRRLLEERKLQEAREAGYQEGRKLGMEEGARMGKQEGIKYGVKDGKRAEEKKQKKAMMDLIQDDAAYEEQPRPEPPREPAVRETYHVVDAETPGQDGRGEYFVPPDIDRARGAHHGRSSSFPAPRGIAPVVTVDPQTHTANVLGLPVIGANSGVPVRSNSVDRSDANINILAGAGEFTDLADSPRRSISRRTSAPPQMPLAPSERPMEQRSWGGGVIGTGQGYRAPVKVRQSSGSRPGRSTVTPPSVAGSTPTEQFDLLAHGRGGPASNGPPHGRERSNSLFGREQVTEMTPILEAGSEPGPSPVTAYFQDAAMGVRPQERAFSNMPNGGGQTYIPKRSQPSPTAATGTGQYSRPPEVIEVPRRSPQPPKAQRKAPPVVEYGNVPASSSRAGSHVGRSNSRAGSTAPSAVGNMLPDIELVGSTPPARASDRSTKMAQAGASLMGSPAFVTGDVNYASFVPGNAQPVASGDYSQNGAPLGQPGQTRSPLNPRRELGPEDFSRNDPNGGLYHPANNHRRAPSTSLQQSPLHRGHDIPDPPRSPSRHDDRPPPSPRMGPPPSPSQFRSDLAHPTPLRYSNALDMSPEEITIHPSGTTPTPSQTTFAAASSGKKGKSSAKDKKRRREGFVDYDDEVPQITSMGYSVQDTEPPLTTPSRVQSMYGIPKPKGGAPQRTPSYSPAPLPRKTPAYESAPLPRKTPGYESAPLPPPKSARHNPGNLPTMTFDPAASFGAFNPVPSPQKSTTSSQDRRAMERDLDAPIEPYDPSRPRHDEADYVDSSSVVDILDERAESWDTRSNKFMPRKLPQMFEEGEVIPPQNRTPERDTIQPDLSRLGADVQMRPPPSPSMGVRGPPSAYVNTADFDENSVNLPSTFTVDQYGHPIRSPQRQSLPVTASARSSTNALPSAGPIQRSDIPWNTGRTTTSQLPRQSVYESAPTSAIMPQTSTTWAYTRDSAQTIPVGPIGNDAFGFGAGPFGSAQVQPVQLPPGSTRSNIMNIAPGTSRSIAQPLPPGTTRSIVQPLPPMQTQSQVMLANMLSPDANPPEVDEDPIIPSQQGGAKKKKKGGKKK</sequence>
<feature type="compositionally biased region" description="Low complexity" evidence="2">
    <location>
        <begin position="76"/>
        <end position="85"/>
    </location>
</feature>
<evidence type="ECO:0000313" key="4">
    <source>
        <dbReference type="Proteomes" id="UP000007148"/>
    </source>
</evidence>
<dbReference type="OrthoDB" id="3268221at2759"/>
<feature type="region of interest" description="Disordered" evidence="2">
    <location>
        <begin position="253"/>
        <end position="346"/>
    </location>
</feature>
<evidence type="ECO:0000256" key="1">
    <source>
        <dbReference type="SAM" id="Coils"/>
    </source>
</evidence>
<dbReference type="OMA" id="NIMNIAP"/>
<feature type="compositionally biased region" description="Polar residues" evidence="2">
    <location>
        <begin position="39"/>
        <end position="52"/>
    </location>
</feature>
<feature type="compositionally biased region" description="Polar residues" evidence="2">
    <location>
        <begin position="603"/>
        <end position="625"/>
    </location>
</feature>
<feature type="compositionally biased region" description="Gly residues" evidence="2">
    <location>
        <begin position="430"/>
        <end position="439"/>
    </location>
</feature>
<feature type="compositionally biased region" description="Basic and acidic residues" evidence="2">
    <location>
        <begin position="748"/>
        <end position="766"/>
    </location>
</feature>
<keyword evidence="4" id="KW-1185">Reference proteome</keyword>
<feature type="compositionally biased region" description="Basic and acidic residues" evidence="2">
    <location>
        <begin position="19"/>
        <end position="29"/>
    </location>
</feature>
<feature type="compositionally biased region" description="Basic residues" evidence="2">
    <location>
        <begin position="827"/>
        <end position="840"/>
    </location>
</feature>